<dbReference type="PANTHER" id="PTHR17985:SF8">
    <property type="entry name" value="TRANSPORT AND GOLGI ORGANIZATION PROTEIN 2 HOMOLOG"/>
    <property type="match status" value="1"/>
</dbReference>
<sequence length="246" mass="26563">MCTLVIAWQVFADTPIAVAANRDEHLDRPSDPPAKIAADPGVVAPRDSEAGGTWIGYNEHGLFVAITNRWVEADLAGDRSRGLLVRDALRHRTAEDAARFVEREVQDLEFEGFNLVVADANAAVLLEWGGQLAVRNFDPGVHVVVNVGADGDFVVPSHRPEVSEQQAANAASVRTALQPEPGERAGVWLERAADVISDHEYGVCVHHNSFGTRSSSLVTIGPDGASYRFAPGPPCETEYYRVDASL</sequence>
<dbReference type="EMBL" id="JBHUDJ010000003">
    <property type="protein sequence ID" value="MFD1587417.1"/>
    <property type="molecule type" value="Genomic_DNA"/>
</dbReference>
<comment type="caution">
    <text evidence="2">The sequence shown here is derived from an EMBL/GenBank/DDBJ whole genome shotgun (WGS) entry which is preliminary data.</text>
</comment>
<dbReference type="InterPro" id="IPR008551">
    <property type="entry name" value="TANGO2"/>
</dbReference>
<gene>
    <name evidence="2" type="ORF">ACFR9U_10510</name>
</gene>
<dbReference type="Proteomes" id="UP001597119">
    <property type="component" value="Unassembled WGS sequence"/>
</dbReference>
<organism evidence="2 3">
    <name type="scientific">Halorientalis brevis</name>
    <dbReference type="NCBI Taxonomy" id="1126241"/>
    <lineage>
        <taxon>Archaea</taxon>
        <taxon>Methanobacteriati</taxon>
        <taxon>Methanobacteriota</taxon>
        <taxon>Stenosarchaea group</taxon>
        <taxon>Halobacteria</taxon>
        <taxon>Halobacteriales</taxon>
        <taxon>Haloarculaceae</taxon>
        <taxon>Halorientalis</taxon>
    </lineage>
</organism>
<evidence type="ECO:0000313" key="3">
    <source>
        <dbReference type="Proteomes" id="UP001597119"/>
    </source>
</evidence>
<dbReference type="Gene3D" id="3.60.60.10">
    <property type="entry name" value="Penicillin V Acylase, Chain A"/>
    <property type="match status" value="1"/>
</dbReference>
<accession>A0ABD6CAP1</accession>
<evidence type="ECO:0000313" key="2">
    <source>
        <dbReference type="EMBL" id="MFD1587417.1"/>
    </source>
</evidence>
<protein>
    <submittedName>
        <fullName evidence="2">NRDE family protein</fullName>
    </submittedName>
</protein>
<dbReference type="Pfam" id="PF05742">
    <property type="entry name" value="TANGO2"/>
    <property type="match status" value="1"/>
</dbReference>
<reference evidence="2 3" key="1">
    <citation type="journal article" date="2019" name="Int. J. Syst. Evol. Microbiol.">
        <title>The Global Catalogue of Microorganisms (GCM) 10K type strain sequencing project: providing services to taxonomists for standard genome sequencing and annotation.</title>
        <authorList>
            <consortium name="The Broad Institute Genomics Platform"/>
            <consortium name="The Broad Institute Genome Sequencing Center for Infectious Disease"/>
            <person name="Wu L."/>
            <person name="Ma J."/>
        </authorList>
    </citation>
    <scope>NUCLEOTIDE SEQUENCE [LARGE SCALE GENOMIC DNA]</scope>
    <source>
        <strain evidence="2 3">CGMCC 1.12125</strain>
    </source>
</reference>
<dbReference type="RefSeq" id="WP_247373594.1">
    <property type="nucleotide sequence ID" value="NZ_JALLGV010000001.1"/>
</dbReference>
<evidence type="ECO:0000256" key="1">
    <source>
        <dbReference type="SAM" id="MobiDB-lite"/>
    </source>
</evidence>
<dbReference type="PANTHER" id="PTHR17985">
    <property type="entry name" value="SER/THR-RICH PROTEIN T10 IN DGCR REGION"/>
    <property type="match status" value="1"/>
</dbReference>
<keyword evidence="3" id="KW-1185">Reference proteome</keyword>
<name>A0ABD6CAP1_9EURY</name>
<feature type="region of interest" description="Disordered" evidence="1">
    <location>
        <begin position="23"/>
        <end position="42"/>
    </location>
</feature>
<proteinExistence type="predicted"/>
<dbReference type="AlphaFoldDB" id="A0ABD6CAP1"/>